<dbReference type="GO" id="GO:0000045">
    <property type="term" value="P:autophagosome assembly"/>
    <property type="evidence" value="ECO:0007669"/>
    <property type="project" value="TreeGrafter"/>
</dbReference>
<comment type="caution">
    <text evidence="6">The sequence shown here is derived from an EMBL/GenBank/DDBJ whole genome shotgun (WGS) entry which is preliminary data.</text>
</comment>
<dbReference type="FunFam" id="1.10.510.10:FF:001344">
    <property type="entry name" value="Uncharacterized protein"/>
    <property type="match status" value="1"/>
</dbReference>
<dbReference type="Proteomes" id="UP000683925">
    <property type="component" value="Unassembled WGS sequence"/>
</dbReference>
<proteinExistence type="predicted"/>
<evidence type="ECO:0000313" key="6">
    <source>
        <dbReference type="EMBL" id="CAD8178649.1"/>
    </source>
</evidence>
<keyword evidence="2" id="KW-0547">Nucleotide-binding</keyword>
<dbReference type="PANTHER" id="PTHR24348">
    <property type="entry name" value="SERINE/THREONINE-PROTEIN KINASE UNC-51-RELATED"/>
    <property type="match status" value="1"/>
</dbReference>
<reference evidence="6" key="1">
    <citation type="submission" date="2021-01" db="EMBL/GenBank/DDBJ databases">
        <authorList>
            <consortium name="Genoscope - CEA"/>
            <person name="William W."/>
        </authorList>
    </citation>
    <scope>NUCLEOTIDE SEQUENCE</scope>
</reference>
<dbReference type="Pfam" id="PF00069">
    <property type="entry name" value="Pkinase"/>
    <property type="match status" value="1"/>
</dbReference>
<dbReference type="PANTHER" id="PTHR24348:SF22">
    <property type="entry name" value="NON-SPECIFIC SERINE_THREONINE PROTEIN KINASE"/>
    <property type="match status" value="1"/>
</dbReference>
<gene>
    <name evidence="6" type="ORF">POCTA_138.1.T0710188</name>
</gene>
<organism evidence="6 7">
    <name type="scientific">Paramecium octaurelia</name>
    <dbReference type="NCBI Taxonomy" id="43137"/>
    <lineage>
        <taxon>Eukaryota</taxon>
        <taxon>Sar</taxon>
        <taxon>Alveolata</taxon>
        <taxon>Ciliophora</taxon>
        <taxon>Intramacronucleata</taxon>
        <taxon>Oligohymenophorea</taxon>
        <taxon>Peniculida</taxon>
        <taxon>Parameciidae</taxon>
        <taxon>Paramecium</taxon>
    </lineage>
</organism>
<dbReference type="GO" id="GO:0016020">
    <property type="term" value="C:membrane"/>
    <property type="evidence" value="ECO:0007669"/>
    <property type="project" value="TreeGrafter"/>
</dbReference>
<protein>
    <recommendedName>
        <fullName evidence="5">Protein kinase domain-containing protein</fullName>
    </recommendedName>
</protein>
<evidence type="ECO:0000256" key="2">
    <source>
        <dbReference type="ARBA" id="ARBA00022741"/>
    </source>
</evidence>
<keyword evidence="4" id="KW-0067">ATP-binding</keyword>
<evidence type="ECO:0000313" key="7">
    <source>
        <dbReference type="Proteomes" id="UP000683925"/>
    </source>
</evidence>
<dbReference type="OMA" id="PRYIKIM"/>
<evidence type="ECO:0000256" key="3">
    <source>
        <dbReference type="ARBA" id="ARBA00022777"/>
    </source>
</evidence>
<dbReference type="EMBL" id="CAJJDP010000070">
    <property type="protein sequence ID" value="CAD8178649.1"/>
    <property type="molecule type" value="Genomic_DNA"/>
</dbReference>
<dbReference type="GO" id="GO:0005776">
    <property type="term" value="C:autophagosome"/>
    <property type="evidence" value="ECO:0007669"/>
    <property type="project" value="TreeGrafter"/>
</dbReference>
<feature type="domain" description="Protein kinase" evidence="5">
    <location>
        <begin position="13"/>
        <end position="270"/>
    </location>
</feature>
<accession>A0A8S1VSA8</accession>
<dbReference type="OrthoDB" id="5337378at2759"/>
<dbReference type="GO" id="GO:0005524">
    <property type="term" value="F:ATP binding"/>
    <property type="evidence" value="ECO:0007669"/>
    <property type="project" value="UniProtKB-KW"/>
</dbReference>
<dbReference type="GO" id="GO:0005829">
    <property type="term" value="C:cytosol"/>
    <property type="evidence" value="ECO:0007669"/>
    <property type="project" value="TreeGrafter"/>
</dbReference>
<dbReference type="GO" id="GO:0004674">
    <property type="term" value="F:protein serine/threonine kinase activity"/>
    <property type="evidence" value="ECO:0007669"/>
    <property type="project" value="InterPro"/>
</dbReference>
<evidence type="ECO:0000256" key="1">
    <source>
        <dbReference type="ARBA" id="ARBA00022679"/>
    </source>
</evidence>
<dbReference type="GO" id="GO:0000407">
    <property type="term" value="C:phagophore assembly site"/>
    <property type="evidence" value="ECO:0007669"/>
    <property type="project" value="TreeGrafter"/>
</dbReference>
<dbReference type="GO" id="GO:0010506">
    <property type="term" value="P:regulation of autophagy"/>
    <property type="evidence" value="ECO:0007669"/>
    <property type="project" value="InterPro"/>
</dbReference>
<keyword evidence="3" id="KW-0418">Kinase</keyword>
<evidence type="ECO:0000256" key="4">
    <source>
        <dbReference type="ARBA" id="ARBA00022840"/>
    </source>
</evidence>
<dbReference type="AlphaFoldDB" id="A0A8S1VSA8"/>
<evidence type="ECO:0000259" key="5">
    <source>
        <dbReference type="PROSITE" id="PS50011"/>
    </source>
</evidence>
<dbReference type="InterPro" id="IPR045269">
    <property type="entry name" value="Atg1-like"/>
</dbReference>
<dbReference type="PROSITE" id="PS50011">
    <property type="entry name" value="PROTEIN_KINASE_DOM"/>
    <property type="match status" value="1"/>
</dbReference>
<dbReference type="InterPro" id="IPR000719">
    <property type="entry name" value="Prot_kinase_dom"/>
</dbReference>
<sequence>MEENVVIGNKYSYCKNKNIVIGSFTQIILGQNLQTQEALAFKIKQKINSNNIIYGLIVDQVEIHNVIAELVKNAICPFISKTYECLEIQDNIIFVMELCNQGSLEQKIRRKKKIQEDEALFILFQMLQALALLAKNNIAHRNIKPEHILIKDEVYKLGGFSFAEQKPTYKTKLGTLVYLAPEIFTNDDYDQKVDMWSLGLVIHQALFGELYYFGQDHNKIKESIQTKQYDINDQKYDISDEFKVLLSQMIQKDPKQRISAEDALQQFGIFNKFQTDPRYIKIMEDEKQLLKQFEETRQQIQIQGQEGIEQQRQFQSQ</sequence>
<keyword evidence="7" id="KW-1185">Reference proteome</keyword>
<keyword evidence="1" id="KW-0808">Transferase</keyword>
<name>A0A8S1VSA8_PAROT</name>